<accession>A0A0F9WIK5</accession>
<evidence type="ECO:0000313" key="1">
    <source>
        <dbReference type="EMBL" id="KKN85776.1"/>
    </source>
</evidence>
<reference evidence="1" key="1">
    <citation type="journal article" date="2015" name="Nature">
        <title>Complex archaea that bridge the gap between prokaryotes and eukaryotes.</title>
        <authorList>
            <person name="Spang A."/>
            <person name="Saw J.H."/>
            <person name="Jorgensen S.L."/>
            <person name="Zaremba-Niedzwiedzka K."/>
            <person name="Martijn J."/>
            <person name="Lind A.E."/>
            <person name="van Eijk R."/>
            <person name="Schleper C."/>
            <person name="Guy L."/>
            <person name="Ettema T.J."/>
        </authorList>
    </citation>
    <scope>NUCLEOTIDE SEQUENCE</scope>
</reference>
<comment type="caution">
    <text evidence="1">The sequence shown here is derived from an EMBL/GenBank/DDBJ whole genome shotgun (WGS) entry which is preliminary data.</text>
</comment>
<proteinExistence type="predicted"/>
<organism evidence="1">
    <name type="scientific">marine sediment metagenome</name>
    <dbReference type="NCBI Taxonomy" id="412755"/>
    <lineage>
        <taxon>unclassified sequences</taxon>
        <taxon>metagenomes</taxon>
        <taxon>ecological metagenomes</taxon>
    </lineage>
</organism>
<protein>
    <submittedName>
        <fullName evidence="1">Uncharacterized protein</fullName>
    </submittedName>
</protein>
<sequence>MEAKQITKVVIVTYKVSCWGPKDLFVSCDVWPKGVSKETLKDLDENGSIPCDREQNLSTSCNSCRFGSVDWLDSEEE</sequence>
<name>A0A0F9WIK5_9ZZZZ</name>
<dbReference type="EMBL" id="LAZR01000155">
    <property type="protein sequence ID" value="KKN85776.1"/>
    <property type="molecule type" value="Genomic_DNA"/>
</dbReference>
<gene>
    <name evidence="1" type="ORF">LCGC14_0275830</name>
</gene>
<dbReference type="AlphaFoldDB" id="A0A0F9WIK5"/>